<evidence type="ECO:0000313" key="3">
    <source>
        <dbReference type="Proteomes" id="UP000823388"/>
    </source>
</evidence>
<keyword evidence="3" id="KW-1185">Reference proteome</keyword>
<proteinExistence type="predicted"/>
<comment type="caution">
    <text evidence="2">The sequence shown here is derived from an EMBL/GenBank/DDBJ whole genome shotgun (WGS) entry which is preliminary data.</text>
</comment>
<organism evidence="2 3">
    <name type="scientific">Panicum virgatum</name>
    <name type="common">Blackwell switchgrass</name>
    <dbReference type="NCBI Taxonomy" id="38727"/>
    <lineage>
        <taxon>Eukaryota</taxon>
        <taxon>Viridiplantae</taxon>
        <taxon>Streptophyta</taxon>
        <taxon>Embryophyta</taxon>
        <taxon>Tracheophyta</taxon>
        <taxon>Spermatophyta</taxon>
        <taxon>Magnoliopsida</taxon>
        <taxon>Liliopsida</taxon>
        <taxon>Poales</taxon>
        <taxon>Poaceae</taxon>
        <taxon>PACMAD clade</taxon>
        <taxon>Panicoideae</taxon>
        <taxon>Panicodae</taxon>
        <taxon>Paniceae</taxon>
        <taxon>Panicinae</taxon>
        <taxon>Panicum</taxon>
        <taxon>Panicum sect. Hiantes</taxon>
    </lineage>
</organism>
<dbReference type="Proteomes" id="UP000823388">
    <property type="component" value="Chromosome 2K"/>
</dbReference>
<dbReference type="EMBL" id="CM029039">
    <property type="protein sequence ID" value="KAG2639894.1"/>
    <property type="molecule type" value="Genomic_DNA"/>
</dbReference>
<name>A0A8T0W3D7_PANVG</name>
<protein>
    <submittedName>
        <fullName evidence="2">Uncharacterized protein</fullName>
    </submittedName>
</protein>
<evidence type="ECO:0000256" key="1">
    <source>
        <dbReference type="SAM" id="MobiDB-lite"/>
    </source>
</evidence>
<sequence length="106" mass="11894">MIISLRRCVQRPFTLRSRHGSGRRAHAATGDGQNPPCPTTLGTRPLSSRLHYPRMILYLIRSIIRSGPCSLPSFVWLDPSKTSSPAICLNPGKAELRDVQKRTLDW</sequence>
<accession>A0A8T0W3D7</accession>
<dbReference type="AlphaFoldDB" id="A0A8T0W3D7"/>
<evidence type="ECO:0000313" key="2">
    <source>
        <dbReference type="EMBL" id="KAG2639894.1"/>
    </source>
</evidence>
<reference evidence="2" key="1">
    <citation type="submission" date="2020-05" db="EMBL/GenBank/DDBJ databases">
        <title>WGS assembly of Panicum virgatum.</title>
        <authorList>
            <person name="Lovell J.T."/>
            <person name="Jenkins J."/>
            <person name="Shu S."/>
            <person name="Juenger T.E."/>
            <person name="Schmutz J."/>
        </authorList>
    </citation>
    <scope>NUCLEOTIDE SEQUENCE</scope>
    <source>
        <strain evidence="2">AP13</strain>
    </source>
</reference>
<feature type="region of interest" description="Disordered" evidence="1">
    <location>
        <begin position="18"/>
        <end position="39"/>
    </location>
</feature>
<gene>
    <name evidence="2" type="ORF">PVAP13_2KG034216</name>
</gene>